<dbReference type="PANTHER" id="PTHR43877">
    <property type="entry name" value="AMINOALKYLPHOSPHONATE N-ACETYLTRANSFERASE-RELATED-RELATED"/>
    <property type="match status" value="1"/>
</dbReference>
<keyword evidence="1 4" id="KW-0808">Transferase</keyword>
<dbReference type="EMBL" id="CP051680">
    <property type="protein sequence ID" value="QJD83149.1"/>
    <property type="molecule type" value="Genomic_DNA"/>
</dbReference>
<accession>A0A7Z2ZKU6</accession>
<keyword evidence="2" id="KW-0012">Acyltransferase</keyword>
<dbReference type="AlphaFoldDB" id="A0A7Z2ZKU6"/>
<evidence type="ECO:0000313" key="5">
    <source>
        <dbReference type="Proteomes" id="UP000502248"/>
    </source>
</evidence>
<organism evidence="4 5">
    <name type="scientific">Cohnella herbarum</name>
    <dbReference type="NCBI Taxonomy" id="2728023"/>
    <lineage>
        <taxon>Bacteria</taxon>
        <taxon>Bacillati</taxon>
        <taxon>Bacillota</taxon>
        <taxon>Bacilli</taxon>
        <taxon>Bacillales</taxon>
        <taxon>Paenibacillaceae</taxon>
        <taxon>Cohnella</taxon>
    </lineage>
</organism>
<evidence type="ECO:0000256" key="1">
    <source>
        <dbReference type="ARBA" id="ARBA00022679"/>
    </source>
</evidence>
<keyword evidence="5" id="KW-1185">Reference proteome</keyword>
<dbReference type="PANTHER" id="PTHR43877:SF2">
    <property type="entry name" value="AMINOALKYLPHOSPHONATE N-ACETYLTRANSFERASE-RELATED"/>
    <property type="match status" value="1"/>
</dbReference>
<dbReference type="InterPro" id="IPR000182">
    <property type="entry name" value="GNAT_dom"/>
</dbReference>
<dbReference type="GO" id="GO:0016747">
    <property type="term" value="F:acyltransferase activity, transferring groups other than amino-acyl groups"/>
    <property type="evidence" value="ECO:0007669"/>
    <property type="project" value="InterPro"/>
</dbReference>
<dbReference type="Proteomes" id="UP000502248">
    <property type="component" value="Chromosome"/>
</dbReference>
<dbReference type="RefSeq" id="WP_169279446.1">
    <property type="nucleotide sequence ID" value="NZ_CP051680.1"/>
</dbReference>
<sequence length="171" mass="19364">MSIFTSVTRADSDDTQDIMRLLVNTAEWLLSKGSNQWNGLLRGEDSHNTPEAINRGEVYIFRQDPKIVGMVILLQEPNAWDLDLWGAKATDKSAIYLHRLAINRNFAGKGIGRNIMSWVDSNAPSLGKRVIRLDCLANNEVLNDFYRQLGYEHVGNASNSYGEFSKFEKRV</sequence>
<reference evidence="4 5" key="1">
    <citation type="submission" date="2020-04" db="EMBL/GenBank/DDBJ databases">
        <title>Genome sequencing of novel species.</title>
        <authorList>
            <person name="Heo J."/>
            <person name="Kim S.-J."/>
            <person name="Kim J.-S."/>
            <person name="Hong S.-B."/>
            <person name="Kwon S.-W."/>
        </authorList>
    </citation>
    <scope>NUCLEOTIDE SEQUENCE [LARGE SCALE GENOMIC DNA]</scope>
    <source>
        <strain evidence="4 5">MFER-1</strain>
    </source>
</reference>
<evidence type="ECO:0000259" key="3">
    <source>
        <dbReference type="PROSITE" id="PS51186"/>
    </source>
</evidence>
<dbReference type="CDD" id="cd04301">
    <property type="entry name" value="NAT_SF"/>
    <property type="match status" value="1"/>
</dbReference>
<protein>
    <submittedName>
        <fullName evidence="4">GNAT family N-acetyltransferase</fullName>
    </submittedName>
</protein>
<proteinExistence type="predicted"/>
<dbReference type="InterPro" id="IPR016181">
    <property type="entry name" value="Acyl_CoA_acyltransferase"/>
</dbReference>
<evidence type="ECO:0000256" key="2">
    <source>
        <dbReference type="ARBA" id="ARBA00023315"/>
    </source>
</evidence>
<name>A0A7Z2ZKU6_9BACL</name>
<dbReference type="Gene3D" id="3.40.630.30">
    <property type="match status" value="1"/>
</dbReference>
<dbReference type="SUPFAM" id="SSF55729">
    <property type="entry name" value="Acyl-CoA N-acyltransferases (Nat)"/>
    <property type="match status" value="1"/>
</dbReference>
<dbReference type="InterPro" id="IPR050832">
    <property type="entry name" value="Bact_Acetyltransf"/>
</dbReference>
<dbReference type="KEGG" id="cheb:HH215_08160"/>
<dbReference type="PROSITE" id="PS51186">
    <property type="entry name" value="GNAT"/>
    <property type="match status" value="1"/>
</dbReference>
<evidence type="ECO:0000313" key="4">
    <source>
        <dbReference type="EMBL" id="QJD83149.1"/>
    </source>
</evidence>
<dbReference type="Pfam" id="PF00583">
    <property type="entry name" value="Acetyltransf_1"/>
    <property type="match status" value="1"/>
</dbReference>
<gene>
    <name evidence="4" type="ORF">HH215_08160</name>
</gene>
<feature type="domain" description="N-acetyltransferase" evidence="3">
    <location>
        <begin position="5"/>
        <end position="171"/>
    </location>
</feature>